<evidence type="ECO:0000256" key="1">
    <source>
        <dbReference type="SAM" id="MobiDB-lite"/>
    </source>
</evidence>
<dbReference type="Proteomes" id="UP001050691">
    <property type="component" value="Unassembled WGS sequence"/>
</dbReference>
<feature type="region of interest" description="Disordered" evidence="1">
    <location>
        <begin position="1"/>
        <end position="109"/>
    </location>
</feature>
<dbReference type="AlphaFoldDB" id="A0AAV5AFN7"/>
<accession>A0AAV5AFN7</accession>
<reference evidence="3" key="1">
    <citation type="submission" date="2021-10" db="EMBL/GenBank/DDBJ databases">
        <title>De novo Genome Assembly of Clathrus columnatus (Basidiomycota, Fungi) Using Illumina and Nanopore Sequence Data.</title>
        <authorList>
            <person name="Ogiso-Tanaka E."/>
            <person name="Itagaki H."/>
            <person name="Hosoya T."/>
            <person name="Hosaka K."/>
        </authorList>
    </citation>
    <scope>NUCLEOTIDE SEQUENCE</scope>
    <source>
        <strain evidence="3">MO-923</strain>
    </source>
</reference>
<protein>
    <recommendedName>
        <fullName evidence="2">AVL9/DENND6 domain-containing protein</fullName>
    </recommendedName>
</protein>
<feature type="compositionally biased region" description="Polar residues" evidence="1">
    <location>
        <begin position="31"/>
        <end position="71"/>
    </location>
</feature>
<evidence type="ECO:0000313" key="4">
    <source>
        <dbReference type="Proteomes" id="UP001050691"/>
    </source>
</evidence>
<organism evidence="3 4">
    <name type="scientific">Clathrus columnatus</name>
    <dbReference type="NCBI Taxonomy" id="1419009"/>
    <lineage>
        <taxon>Eukaryota</taxon>
        <taxon>Fungi</taxon>
        <taxon>Dikarya</taxon>
        <taxon>Basidiomycota</taxon>
        <taxon>Agaricomycotina</taxon>
        <taxon>Agaricomycetes</taxon>
        <taxon>Phallomycetidae</taxon>
        <taxon>Phallales</taxon>
        <taxon>Clathraceae</taxon>
        <taxon>Clathrus</taxon>
    </lineage>
</organism>
<dbReference type="EMBL" id="BPWL01000008">
    <property type="protein sequence ID" value="GJJ13456.1"/>
    <property type="molecule type" value="Genomic_DNA"/>
</dbReference>
<feature type="region of interest" description="Disordered" evidence="1">
    <location>
        <begin position="146"/>
        <end position="188"/>
    </location>
</feature>
<dbReference type="InterPro" id="IPR018307">
    <property type="entry name" value="ABL9/DENND6_dom"/>
</dbReference>
<sequence length="790" mass="86168">MSSFGVLSESPVEDNDDHSHFFVESDDDADTASQKSIPLSSNPSSPRKLQFSDSTIRTPMKSTFSPRTNRLSDVPFENVTLSPTKENISPVKDHDTNSIPETGSGSPSVVTSFKFEEGGTRPSSMSSSTSFFGREEEALKIRTDLAQNVSPQMPPYLSDRSQSEADSVYSTKSGNSSTGGGKKARPESKLLETNEPIILGVALVDFNHIIGPRIEFFEGSVFEDEEVVRIIPFLALPDGAHISSEDYSYFHLVPSRAQPTTLFGISCNRQIASSELLAVGEDVTRSTVQKAVVILASKPVFGAIRQHMLTPSFSDKLGVVTNAFFNQRDFREVKILVDFYTTLENSVRSQLTESGLYMALLQTLDDCGSPPLAARAPTLTRPSSLKTSDRKSLLAFAGLPLDIFGKDSFFQPYLPLQQIDIAKGTNSWLCGCTNSMVYTQSDYDLLINIENNTFEFRDSRLERILALTPADRKWIDDIVKDVNEGWDDNDPTKPNGMQFKGSDDYLRTKFEEYISAALATIKYAGFLAKSSNSGVLISAGYDEVCQEDFGQAWISAFKTTNAYEVWDRITDPVLFDIIEPRHPCIDKPSAVTDIGLQISETFRDLRLEQQLAPTKEAISNAISAGSANVLKTVDGLKGRWNARRAASASRVGNSEERSAETAPSATAVPTSPPPMPSESSTPASQEKTQRPSSLTSEAKAALGSWGSGIGSFFSQKAARFSLSRNSSIISLPPPPTIRVESVPDPYVHDEVTPTVHTSTGVNIGHAPPQGEGDYVYEDDPAIEISHGIAS</sequence>
<gene>
    <name evidence="3" type="ORF">Clacol_007710</name>
</gene>
<feature type="compositionally biased region" description="Polar residues" evidence="1">
    <location>
        <begin position="97"/>
        <end position="109"/>
    </location>
</feature>
<dbReference type="GO" id="GO:0005737">
    <property type="term" value="C:cytoplasm"/>
    <property type="evidence" value="ECO:0007669"/>
    <property type="project" value="TreeGrafter"/>
</dbReference>
<feature type="domain" description="AVL9/DENND6" evidence="2">
    <location>
        <begin position="356"/>
        <end position="521"/>
    </location>
</feature>
<name>A0AAV5AFN7_9AGAM</name>
<dbReference type="Pfam" id="PF09794">
    <property type="entry name" value="Avl9"/>
    <property type="match status" value="2"/>
</dbReference>
<feature type="region of interest" description="Disordered" evidence="1">
    <location>
        <begin position="646"/>
        <end position="699"/>
    </location>
</feature>
<dbReference type="PANTHER" id="PTHR31017:SF1">
    <property type="entry name" value="LATE SECRETORY PATHWAY PROTEIN AVL9 HOMOLOG"/>
    <property type="match status" value="1"/>
</dbReference>
<dbReference type="PANTHER" id="PTHR31017">
    <property type="entry name" value="LATE SECRETORY PATHWAY PROTEIN AVL9-RELATED"/>
    <property type="match status" value="1"/>
</dbReference>
<evidence type="ECO:0000259" key="2">
    <source>
        <dbReference type="Pfam" id="PF09794"/>
    </source>
</evidence>
<evidence type="ECO:0000313" key="3">
    <source>
        <dbReference type="EMBL" id="GJJ13456.1"/>
    </source>
</evidence>
<feature type="compositionally biased region" description="Low complexity" evidence="1">
    <location>
        <begin position="660"/>
        <end position="669"/>
    </location>
</feature>
<proteinExistence type="predicted"/>
<dbReference type="InterPro" id="IPR051731">
    <property type="entry name" value="DENND11/AVL9_GEFs"/>
</dbReference>
<feature type="domain" description="AVL9/DENND6" evidence="2">
    <location>
        <begin position="198"/>
        <end position="353"/>
    </location>
</feature>
<comment type="caution">
    <text evidence="3">The sequence shown here is derived from an EMBL/GenBank/DDBJ whole genome shotgun (WGS) entry which is preliminary data.</text>
</comment>
<keyword evidence="4" id="KW-1185">Reference proteome</keyword>